<comment type="caution">
    <text evidence="1">The sequence shown here is derived from an EMBL/GenBank/DDBJ whole genome shotgun (WGS) entry which is preliminary data.</text>
</comment>
<evidence type="ECO:0000313" key="1">
    <source>
        <dbReference type="EMBL" id="GFR68630.1"/>
    </source>
</evidence>
<proteinExistence type="predicted"/>
<protein>
    <submittedName>
        <fullName evidence="1">Uncharacterized protein</fullName>
    </submittedName>
</protein>
<dbReference type="Proteomes" id="UP000762676">
    <property type="component" value="Unassembled WGS sequence"/>
</dbReference>
<gene>
    <name evidence="1" type="ORF">ElyMa_003736500</name>
</gene>
<accession>A0AAV4F8G0</accession>
<dbReference type="AlphaFoldDB" id="A0AAV4F8G0"/>
<name>A0AAV4F8G0_9GAST</name>
<evidence type="ECO:0000313" key="2">
    <source>
        <dbReference type="Proteomes" id="UP000762676"/>
    </source>
</evidence>
<organism evidence="1 2">
    <name type="scientific">Elysia marginata</name>
    <dbReference type="NCBI Taxonomy" id="1093978"/>
    <lineage>
        <taxon>Eukaryota</taxon>
        <taxon>Metazoa</taxon>
        <taxon>Spiralia</taxon>
        <taxon>Lophotrochozoa</taxon>
        <taxon>Mollusca</taxon>
        <taxon>Gastropoda</taxon>
        <taxon>Heterobranchia</taxon>
        <taxon>Euthyneura</taxon>
        <taxon>Panpulmonata</taxon>
        <taxon>Sacoglossa</taxon>
        <taxon>Placobranchoidea</taxon>
        <taxon>Plakobranchidae</taxon>
        <taxon>Elysia</taxon>
    </lineage>
</organism>
<dbReference type="EMBL" id="BMAT01007661">
    <property type="protein sequence ID" value="GFR68630.1"/>
    <property type="molecule type" value="Genomic_DNA"/>
</dbReference>
<keyword evidence="2" id="KW-1185">Reference proteome</keyword>
<reference evidence="1 2" key="1">
    <citation type="journal article" date="2021" name="Elife">
        <title>Chloroplast acquisition without the gene transfer in kleptoplastic sea slugs, Plakobranchus ocellatus.</title>
        <authorList>
            <person name="Maeda T."/>
            <person name="Takahashi S."/>
            <person name="Yoshida T."/>
            <person name="Shimamura S."/>
            <person name="Takaki Y."/>
            <person name="Nagai Y."/>
            <person name="Toyoda A."/>
            <person name="Suzuki Y."/>
            <person name="Arimoto A."/>
            <person name="Ishii H."/>
            <person name="Satoh N."/>
            <person name="Nishiyama T."/>
            <person name="Hasebe M."/>
            <person name="Maruyama T."/>
            <person name="Minagawa J."/>
            <person name="Obokata J."/>
            <person name="Shigenobu S."/>
        </authorList>
    </citation>
    <scope>NUCLEOTIDE SEQUENCE [LARGE SCALE GENOMIC DNA]</scope>
</reference>
<sequence length="107" mass="11864">MPEETDLALSKGTLFEGQFEASVLESLEDRPEPVKMLLSSLRKHNNVIYVDEPIVNAPVEFPVLLTTTHNWRTVLRFRRAKPHTPPSGGDDHVNPQICAAGCACNVV</sequence>